<dbReference type="SUPFAM" id="SSF57701">
    <property type="entry name" value="Zn2/Cys6 DNA-binding domain"/>
    <property type="match status" value="1"/>
</dbReference>
<dbReference type="InterPro" id="IPR007219">
    <property type="entry name" value="XnlR_reg_dom"/>
</dbReference>
<evidence type="ECO:0000256" key="2">
    <source>
        <dbReference type="ARBA" id="ARBA00023242"/>
    </source>
</evidence>
<dbReference type="Pfam" id="PF00172">
    <property type="entry name" value="Zn_clus"/>
    <property type="match status" value="1"/>
</dbReference>
<dbReference type="Proteomes" id="UP000800097">
    <property type="component" value="Unassembled WGS sequence"/>
</dbReference>
<dbReference type="PANTHER" id="PTHR46910:SF4">
    <property type="entry name" value="ZN(2)-C6 FUNGAL-TYPE DOMAIN-CONTAINING PROTEIN"/>
    <property type="match status" value="1"/>
</dbReference>
<keyword evidence="7" id="KW-1185">Reference proteome</keyword>
<gene>
    <name evidence="6" type="ORF">EI97DRAFT_436355</name>
</gene>
<dbReference type="GeneID" id="54552250"/>
<dbReference type="InterPro" id="IPR050987">
    <property type="entry name" value="AtrR-like"/>
</dbReference>
<accession>A0A6A6JAC0</accession>
<sequence length="912" mass="101442">MAPKRPPDQDFHLETKQPKLEPGIAAAPLRPQPSPASDYSAPIKRKLQSSSRTGQACDRCKHRKIRCDPRPEGCSPCAQNNTECTTTDRITGRPRARGQIEAVEAENRHLRAQVHELQTQLKELGANPRLPPNHNGYQESTPWQPPQHGHEGTACDKTRNRRESTLLPDPPIVPSSRVAGTENRPLPYFKPHRVGDNYLGVSSTNSLVSHIKGTSLSIFGTEIDITDLVQGEEDYETSVMSYDHFLRVILREDTDIEAVPMPQYEKLRKYAELYMRTLNPYTMLLDKRTFMALIDRIGTDPSFEPSPTELVCVHMMMATLEYQLAARNVDGGGQSFAQAHKHYRYSLSFFNHLLHGHTWQDIQALSMICHYMRNFPKPGAAWLILSTTFLLAIELGFHRSTKAWEDSGERDPLEIEMRKRIFWALHAMASNLSGKLGRPMPINIEDIDVEFPEPVDDYLPDEQVSSDFQKCSFHVGIHTVKHAVVGSSLFRSVYGVKQSPRDYEDAVRRLEREIQQWRANIPAELADPSGAYNENHIFALYLEYWYLEFQLLLYHPAVCRSTDPGFLKSNLDKCLEVTQKMVHTCAAIIRYKSLDITWIHVVVYIAALSTQLFVYEKRKDQMTREDMDKLKRDMGQWMHVMGTCGKYLRTGDKLRLAVQAIVAKSLREISDSIATRTARESLAQVALQAPPEQPTRTAYGEGNGNGNGNGGASGNVNGNAYAQYQNTDAVSAGGDSSGATAVAAYGGSAANLTYGYNNGIPPTIPSEFQQNYTANQQAYGANEHAGMAASHAAALAAAATQQSNERYAYPHQTQNPPNVYQAQYNTMLATPSDWAMWSRTTVQQQFAPPYDYTTTAATLLPQTAGQDGSAAGGGGGSVLQGQGIDFQSMRWPNLVLSMSNMRGAHGANGHVG</sequence>
<dbReference type="OrthoDB" id="4456959at2759"/>
<evidence type="ECO:0000256" key="3">
    <source>
        <dbReference type="SAM" id="Coils"/>
    </source>
</evidence>
<organism evidence="6 7">
    <name type="scientific">Westerdykella ornata</name>
    <dbReference type="NCBI Taxonomy" id="318751"/>
    <lineage>
        <taxon>Eukaryota</taxon>
        <taxon>Fungi</taxon>
        <taxon>Dikarya</taxon>
        <taxon>Ascomycota</taxon>
        <taxon>Pezizomycotina</taxon>
        <taxon>Dothideomycetes</taxon>
        <taxon>Pleosporomycetidae</taxon>
        <taxon>Pleosporales</taxon>
        <taxon>Sporormiaceae</taxon>
        <taxon>Westerdykella</taxon>
    </lineage>
</organism>
<evidence type="ECO:0000313" key="6">
    <source>
        <dbReference type="EMBL" id="KAF2273113.1"/>
    </source>
</evidence>
<dbReference type="CDD" id="cd00067">
    <property type="entry name" value="GAL4"/>
    <property type="match status" value="1"/>
</dbReference>
<feature type="coiled-coil region" evidence="3">
    <location>
        <begin position="100"/>
        <end position="127"/>
    </location>
</feature>
<reference evidence="6" key="1">
    <citation type="journal article" date="2020" name="Stud. Mycol.">
        <title>101 Dothideomycetes genomes: a test case for predicting lifestyles and emergence of pathogens.</title>
        <authorList>
            <person name="Haridas S."/>
            <person name="Albert R."/>
            <person name="Binder M."/>
            <person name="Bloem J."/>
            <person name="Labutti K."/>
            <person name="Salamov A."/>
            <person name="Andreopoulos B."/>
            <person name="Baker S."/>
            <person name="Barry K."/>
            <person name="Bills G."/>
            <person name="Bluhm B."/>
            <person name="Cannon C."/>
            <person name="Castanera R."/>
            <person name="Culley D."/>
            <person name="Daum C."/>
            <person name="Ezra D."/>
            <person name="Gonzalez J."/>
            <person name="Henrissat B."/>
            <person name="Kuo A."/>
            <person name="Liang C."/>
            <person name="Lipzen A."/>
            <person name="Lutzoni F."/>
            <person name="Magnuson J."/>
            <person name="Mondo S."/>
            <person name="Nolan M."/>
            <person name="Ohm R."/>
            <person name="Pangilinan J."/>
            <person name="Park H.-J."/>
            <person name="Ramirez L."/>
            <person name="Alfaro M."/>
            <person name="Sun H."/>
            <person name="Tritt A."/>
            <person name="Yoshinaga Y."/>
            <person name="Zwiers L.-H."/>
            <person name="Turgeon B."/>
            <person name="Goodwin S."/>
            <person name="Spatafora J."/>
            <person name="Crous P."/>
            <person name="Grigoriev I."/>
        </authorList>
    </citation>
    <scope>NUCLEOTIDE SEQUENCE</scope>
    <source>
        <strain evidence="6">CBS 379.55</strain>
    </source>
</reference>
<dbReference type="Gene3D" id="4.10.240.10">
    <property type="entry name" value="Zn(2)-C6 fungal-type DNA-binding domain"/>
    <property type="match status" value="1"/>
</dbReference>
<dbReference type="Pfam" id="PF04082">
    <property type="entry name" value="Fungal_trans"/>
    <property type="match status" value="1"/>
</dbReference>
<dbReference type="GO" id="GO:0006351">
    <property type="term" value="P:DNA-templated transcription"/>
    <property type="evidence" value="ECO:0007669"/>
    <property type="project" value="InterPro"/>
</dbReference>
<proteinExistence type="predicted"/>
<dbReference type="InterPro" id="IPR001138">
    <property type="entry name" value="Zn2Cys6_DnaBD"/>
</dbReference>
<feature type="region of interest" description="Disordered" evidence="4">
    <location>
        <begin position="163"/>
        <end position="184"/>
    </location>
</feature>
<evidence type="ECO:0000259" key="5">
    <source>
        <dbReference type="PROSITE" id="PS50048"/>
    </source>
</evidence>
<dbReference type="GO" id="GO:0003677">
    <property type="term" value="F:DNA binding"/>
    <property type="evidence" value="ECO:0007669"/>
    <property type="project" value="InterPro"/>
</dbReference>
<dbReference type="PROSITE" id="PS00463">
    <property type="entry name" value="ZN2_CY6_FUNGAL_1"/>
    <property type="match status" value="1"/>
</dbReference>
<keyword evidence="2" id="KW-0539">Nucleus</keyword>
<protein>
    <recommendedName>
        <fullName evidence="5">Zn(2)-C6 fungal-type domain-containing protein</fullName>
    </recommendedName>
</protein>
<evidence type="ECO:0000256" key="1">
    <source>
        <dbReference type="ARBA" id="ARBA00022723"/>
    </source>
</evidence>
<feature type="compositionally biased region" description="Basic and acidic residues" evidence="4">
    <location>
        <begin position="1"/>
        <end position="19"/>
    </location>
</feature>
<dbReference type="InterPro" id="IPR036864">
    <property type="entry name" value="Zn2-C6_fun-type_DNA-bd_sf"/>
</dbReference>
<keyword evidence="1" id="KW-0479">Metal-binding</keyword>
<evidence type="ECO:0000256" key="4">
    <source>
        <dbReference type="SAM" id="MobiDB-lite"/>
    </source>
</evidence>
<dbReference type="CDD" id="cd12148">
    <property type="entry name" value="fungal_TF_MHR"/>
    <property type="match status" value="1"/>
</dbReference>
<feature type="region of interest" description="Disordered" evidence="4">
    <location>
        <begin position="1"/>
        <end position="55"/>
    </location>
</feature>
<feature type="region of interest" description="Disordered" evidence="4">
    <location>
        <begin position="683"/>
        <end position="714"/>
    </location>
</feature>
<dbReference type="PROSITE" id="PS50048">
    <property type="entry name" value="ZN2_CY6_FUNGAL_2"/>
    <property type="match status" value="1"/>
</dbReference>
<dbReference type="SMART" id="SM00066">
    <property type="entry name" value="GAL4"/>
    <property type="match status" value="1"/>
</dbReference>
<dbReference type="SMART" id="SM00906">
    <property type="entry name" value="Fungal_trans"/>
    <property type="match status" value="1"/>
</dbReference>
<name>A0A6A6JAC0_WESOR</name>
<dbReference type="PANTHER" id="PTHR46910">
    <property type="entry name" value="TRANSCRIPTION FACTOR PDR1"/>
    <property type="match status" value="1"/>
</dbReference>
<dbReference type="RefSeq" id="XP_033650652.1">
    <property type="nucleotide sequence ID" value="XM_033799075.1"/>
</dbReference>
<dbReference type="EMBL" id="ML986513">
    <property type="protein sequence ID" value="KAF2273113.1"/>
    <property type="molecule type" value="Genomic_DNA"/>
</dbReference>
<dbReference type="GO" id="GO:0000981">
    <property type="term" value="F:DNA-binding transcription factor activity, RNA polymerase II-specific"/>
    <property type="evidence" value="ECO:0007669"/>
    <property type="project" value="InterPro"/>
</dbReference>
<dbReference type="GO" id="GO:0008270">
    <property type="term" value="F:zinc ion binding"/>
    <property type="evidence" value="ECO:0007669"/>
    <property type="project" value="InterPro"/>
</dbReference>
<feature type="domain" description="Zn(2)-C6 fungal-type" evidence="5">
    <location>
        <begin position="56"/>
        <end position="86"/>
    </location>
</feature>
<feature type="compositionally biased region" description="Gly residues" evidence="4">
    <location>
        <begin position="701"/>
        <end position="713"/>
    </location>
</feature>
<dbReference type="AlphaFoldDB" id="A0A6A6JAC0"/>
<keyword evidence="3" id="KW-0175">Coiled coil</keyword>
<evidence type="ECO:0000313" key="7">
    <source>
        <dbReference type="Proteomes" id="UP000800097"/>
    </source>
</evidence>